<name>A0A250IXC4_9BACT</name>
<feature type="domain" description="N-acetyltransferase" evidence="1">
    <location>
        <begin position="13"/>
        <end position="180"/>
    </location>
</feature>
<proteinExistence type="predicted"/>
<reference evidence="2 3" key="1">
    <citation type="submission" date="2017-06" db="EMBL/GenBank/DDBJ databases">
        <title>Sequencing and comparative analysis of myxobacterial genomes.</title>
        <authorList>
            <person name="Rupp O."/>
            <person name="Goesmann A."/>
            <person name="Sogaard-Andersen L."/>
        </authorList>
    </citation>
    <scope>NUCLEOTIDE SEQUENCE [LARGE SCALE GENOMIC DNA]</scope>
    <source>
        <strain evidence="2 3">DSM 52655</strain>
    </source>
</reference>
<dbReference type="SUPFAM" id="SSF55729">
    <property type="entry name" value="Acyl-CoA N-acyltransferases (Nat)"/>
    <property type="match status" value="1"/>
</dbReference>
<protein>
    <submittedName>
        <fullName evidence="2">GNAT family N-acetyltransferase</fullName>
    </submittedName>
</protein>
<accession>A0A250IXC4</accession>
<evidence type="ECO:0000313" key="3">
    <source>
        <dbReference type="Proteomes" id="UP000217257"/>
    </source>
</evidence>
<dbReference type="InterPro" id="IPR000182">
    <property type="entry name" value="GNAT_dom"/>
</dbReference>
<dbReference type="KEGG" id="cfus:CYFUS_001296"/>
<sequence length="301" mass="34502">MNEAHEPESDAFPTVRRAEPEDRSAILELMRSVYGDYNPYFEELDAWLADDVGQLGVAVLDNKVVGFGKLTRLAPEEWWIESIAVDKAYRRRGVARTLGFYGLALWHEKGSGSLRALIASYNDPSFSYGEAFQFHRSARYVHLLASPEGTSHGFRPLTAADRDWAHERLTRSSLWQHTAGLVECRWKWQSLTPEFLSRLIDAGEAFSWRDGEGVACMWRRRGVKEPELRIWFAGAPGNLGEMAREFRAFAATELRDFGPEPPVIHWRVPDVPEVIEALEASGFRKRESFENIFYLVEYRKS</sequence>
<dbReference type="Pfam" id="PF00583">
    <property type="entry name" value="Acetyltransf_1"/>
    <property type="match status" value="1"/>
</dbReference>
<dbReference type="CDD" id="cd04301">
    <property type="entry name" value="NAT_SF"/>
    <property type="match status" value="1"/>
</dbReference>
<evidence type="ECO:0000259" key="1">
    <source>
        <dbReference type="PROSITE" id="PS51186"/>
    </source>
</evidence>
<evidence type="ECO:0000313" key="2">
    <source>
        <dbReference type="EMBL" id="ATB35882.1"/>
    </source>
</evidence>
<dbReference type="InterPro" id="IPR016181">
    <property type="entry name" value="Acyl_CoA_acyltransferase"/>
</dbReference>
<gene>
    <name evidence="2" type="ORF">CYFUS_001296</name>
</gene>
<organism evidence="2 3">
    <name type="scientific">Cystobacter fuscus</name>
    <dbReference type="NCBI Taxonomy" id="43"/>
    <lineage>
        <taxon>Bacteria</taxon>
        <taxon>Pseudomonadati</taxon>
        <taxon>Myxococcota</taxon>
        <taxon>Myxococcia</taxon>
        <taxon>Myxococcales</taxon>
        <taxon>Cystobacterineae</taxon>
        <taxon>Archangiaceae</taxon>
        <taxon>Cystobacter</taxon>
    </lineage>
</organism>
<dbReference type="AlphaFoldDB" id="A0A250IXC4"/>
<dbReference type="PROSITE" id="PS51186">
    <property type="entry name" value="GNAT"/>
    <property type="match status" value="1"/>
</dbReference>
<dbReference type="Gene3D" id="3.40.630.30">
    <property type="match status" value="1"/>
</dbReference>
<keyword evidence="2" id="KW-0808">Transferase</keyword>
<dbReference type="RefSeq" id="WP_095984446.1">
    <property type="nucleotide sequence ID" value="NZ_CP022098.1"/>
</dbReference>
<dbReference type="EMBL" id="CP022098">
    <property type="protein sequence ID" value="ATB35882.1"/>
    <property type="molecule type" value="Genomic_DNA"/>
</dbReference>
<dbReference type="GO" id="GO:0016747">
    <property type="term" value="F:acyltransferase activity, transferring groups other than amino-acyl groups"/>
    <property type="evidence" value="ECO:0007669"/>
    <property type="project" value="InterPro"/>
</dbReference>
<dbReference type="Proteomes" id="UP000217257">
    <property type="component" value="Chromosome"/>
</dbReference>